<evidence type="ECO:0000259" key="1">
    <source>
        <dbReference type="PROSITE" id="PS51502"/>
    </source>
</evidence>
<dbReference type="Gene3D" id="3.30.70.100">
    <property type="match status" value="1"/>
</dbReference>
<dbReference type="Proteomes" id="UP000201838">
    <property type="component" value="Unassembled WGS sequence"/>
</dbReference>
<dbReference type="RefSeq" id="WP_176440230.1">
    <property type="nucleotide sequence ID" value="NZ_FXXQ01000004.1"/>
</dbReference>
<dbReference type="AlphaFoldDB" id="A0A238IZS2"/>
<organism evidence="2 3">
    <name type="scientific">Boseongicola aestuarii</name>
    <dbReference type="NCBI Taxonomy" id="1470561"/>
    <lineage>
        <taxon>Bacteria</taxon>
        <taxon>Pseudomonadati</taxon>
        <taxon>Pseudomonadota</taxon>
        <taxon>Alphaproteobacteria</taxon>
        <taxon>Rhodobacterales</taxon>
        <taxon>Paracoccaceae</taxon>
        <taxon>Boseongicola</taxon>
    </lineage>
</organism>
<feature type="domain" description="Stress-response A/B barrel" evidence="1">
    <location>
        <begin position="2"/>
        <end position="95"/>
    </location>
</feature>
<dbReference type="InterPro" id="IPR011008">
    <property type="entry name" value="Dimeric_a/b-barrel"/>
</dbReference>
<dbReference type="InterPro" id="IPR013097">
    <property type="entry name" value="Dabb"/>
</dbReference>
<accession>A0A238IZS2</accession>
<evidence type="ECO:0000313" key="2">
    <source>
        <dbReference type="EMBL" id="SMX23385.1"/>
    </source>
</evidence>
<reference evidence="2 3" key="1">
    <citation type="submission" date="2017-05" db="EMBL/GenBank/DDBJ databases">
        <authorList>
            <person name="Song R."/>
            <person name="Chenine A.L."/>
            <person name="Ruprecht R.M."/>
        </authorList>
    </citation>
    <scope>NUCLEOTIDE SEQUENCE [LARGE SCALE GENOMIC DNA]</scope>
    <source>
        <strain evidence="2 3">CECT 8489</strain>
    </source>
</reference>
<dbReference type="Pfam" id="PF07876">
    <property type="entry name" value="Dabb"/>
    <property type="match status" value="1"/>
</dbReference>
<name>A0A238IZS2_9RHOB</name>
<keyword evidence="3" id="KW-1185">Reference proteome</keyword>
<dbReference type="SMART" id="SM00886">
    <property type="entry name" value="Dabb"/>
    <property type="match status" value="1"/>
</dbReference>
<dbReference type="PROSITE" id="PS51502">
    <property type="entry name" value="S_R_A_B_BARREL"/>
    <property type="match status" value="1"/>
</dbReference>
<proteinExistence type="predicted"/>
<evidence type="ECO:0000313" key="3">
    <source>
        <dbReference type="Proteomes" id="UP000201838"/>
    </source>
</evidence>
<dbReference type="SUPFAM" id="SSF54909">
    <property type="entry name" value="Dimeric alpha+beta barrel"/>
    <property type="match status" value="1"/>
</dbReference>
<protein>
    <submittedName>
        <fullName evidence="2">Stress responsive A/B Barrel Domain protein</fullName>
    </submittedName>
</protein>
<dbReference type="EMBL" id="FXXQ01000004">
    <property type="protein sequence ID" value="SMX23385.1"/>
    <property type="molecule type" value="Genomic_DNA"/>
</dbReference>
<sequence>MLRHIVLSTFKSDATGDQLDAWRKAVTEMCEASEHVVAFTLGANIGSGPNHHDSALVADFKDLEGFRAYIASPAHKAYVEDHAKHVVEKLAAVQHEF</sequence>
<gene>
    <name evidence="2" type="ORF">BOA8489_01492</name>
</gene>